<name>A0A9W9FJY3_9EURO</name>
<reference evidence="2" key="2">
    <citation type="journal article" date="2023" name="IMA Fungus">
        <title>Comparative genomic study of the Penicillium genus elucidates a diverse pangenome and 15 lateral gene transfer events.</title>
        <authorList>
            <person name="Petersen C."/>
            <person name="Sorensen T."/>
            <person name="Nielsen M.R."/>
            <person name="Sondergaard T.E."/>
            <person name="Sorensen J.L."/>
            <person name="Fitzpatrick D.A."/>
            <person name="Frisvad J.C."/>
            <person name="Nielsen K.L."/>
        </authorList>
    </citation>
    <scope>NUCLEOTIDE SEQUENCE</scope>
    <source>
        <strain evidence="2">IBT 34128</strain>
    </source>
</reference>
<accession>A0A9W9FJY3</accession>
<dbReference type="AlphaFoldDB" id="A0A9W9FJY3"/>
<proteinExistence type="predicted"/>
<dbReference type="Proteomes" id="UP001141434">
    <property type="component" value="Unassembled WGS sequence"/>
</dbReference>
<dbReference type="EMBL" id="JAPMSZ010000005">
    <property type="protein sequence ID" value="KAJ5101493.1"/>
    <property type="molecule type" value="Genomic_DNA"/>
</dbReference>
<gene>
    <name evidence="2" type="ORF">NUU61_003715</name>
</gene>
<sequence>MERNLSDDGIFTPFIFVLLGIVLSERVSVQHGEVAVQIAISHPMNARPYTLPVEVYQEKIAQTAPRHVPRKRAYPVVFEAPMVIEQTSMYDNRPHSPLQS</sequence>
<organism evidence="2 3">
    <name type="scientific">Penicillium alfredii</name>
    <dbReference type="NCBI Taxonomy" id="1506179"/>
    <lineage>
        <taxon>Eukaryota</taxon>
        <taxon>Fungi</taxon>
        <taxon>Dikarya</taxon>
        <taxon>Ascomycota</taxon>
        <taxon>Pezizomycotina</taxon>
        <taxon>Eurotiomycetes</taxon>
        <taxon>Eurotiomycetidae</taxon>
        <taxon>Eurotiales</taxon>
        <taxon>Aspergillaceae</taxon>
        <taxon>Penicillium</taxon>
    </lineage>
</organism>
<evidence type="ECO:0000313" key="2">
    <source>
        <dbReference type="EMBL" id="KAJ5101493.1"/>
    </source>
</evidence>
<protein>
    <submittedName>
        <fullName evidence="2">Uncharacterized protein</fullName>
    </submittedName>
</protein>
<keyword evidence="3" id="KW-1185">Reference proteome</keyword>
<comment type="caution">
    <text evidence="2">The sequence shown here is derived from an EMBL/GenBank/DDBJ whole genome shotgun (WGS) entry which is preliminary data.</text>
</comment>
<dbReference type="GeneID" id="81393465"/>
<evidence type="ECO:0000313" key="3">
    <source>
        <dbReference type="Proteomes" id="UP001141434"/>
    </source>
</evidence>
<feature type="chain" id="PRO_5040857906" evidence="1">
    <location>
        <begin position="25"/>
        <end position="100"/>
    </location>
</feature>
<dbReference type="RefSeq" id="XP_056512324.1">
    <property type="nucleotide sequence ID" value="XM_056654297.1"/>
</dbReference>
<feature type="signal peptide" evidence="1">
    <location>
        <begin position="1"/>
        <end position="24"/>
    </location>
</feature>
<reference evidence="2" key="1">
    <citation type="submission" date="2022-11" db="EMBL/GenBank/DDBJ databases">
        <authorList>
            <person name="Petersen C."/>
        </authorList>
    </citation>
    <scope>NUCLEOTIDE SEQUENCE</scope>
    <source>
        <strain evidence="2">IBT 34128</strain>
    </source>
</reference>
<keyword evidence="1" id="KW-0732">Signal</keyword>
<evidence type="ECO:0000256" key="1">
    <source>
        <dbReference type="SAM" id="SignalP"/>
    </source>
</evidence>